<dbReference type="EMBL" id="CP011112">
    <property type="protein sequence ID" value="AKU15129.1"/>
    <property type="molecule type" value="Genomic_DNA"/>
</dbReference>
<sequence length="550" mass="60143">MAVAESSFDLLTQPWVAVRDDDGVHELSLIDTFARAHELTGLAGELATQDLAVLRLLLVILRRTMGSVRGDGEAIDRWAEWWQAESLPTPQIDAYLAGCSERFDLLHPTTPFMQVAGLEAGKTSGLVKLIGDVPDGHRYFTLRSGAGLRSLSYAEAARWVVHCQAFDPSGIKSGALDDGRTKGGRGYPIGTGWTGRCGLVVMEGANLKETLLLNLRLDPDDAPEDRPVWEREIPTETPDPMHVVAAGPCDLMTWPIRRIRLIHNGSEVTDAIIANGTPVQWHNQHRLETMTAWRRSSGQEKKHGVPAYMPHEHDANRSFWRGLQSLMVTGGERRTTSNDAEQSLPPRTLDWIATLQADDALDVDHPTRMRAIGMVYGSNSSVVASVVDDALQLRLSVLTDSDLEAEVVAALRAADEGVQALANLAANLARASGALPEEDREAARAQGYYGLDQGFRRWVSTLSTRSDPTERRTAWQSYVHHTLGAMGDALVTASGDQVWRGRLVTQTKGGERLVNAPVAHLWFTGTLRSVLPAANQVQPSDRTTPESADV</sequence>
<evidence type="ECO:0000313" key="2">
    <source>
        <dbReference type="Proteomes" id="UP000066480"/>
    </source>
</evidence>
<dbReference type="STRING" id="571913.VV02_03380"/>
<dbReference type="Gene3D" id="1.10.132.100">
    <property type="match status" value="1"/>
</dbReference>
<dbReference type="PATRIC" id="fig|571913.6.peg.691"/>
<keyword evidence="2" id="KW-1185">Reference proteome</keyword>
<dbReference type="AlphaFoldDB" id="A0A0K1JEK0"/>
<accession>A0A0K1JEK0</accession>
<reference evidence="1 2" key="1">
    <citation type="submission" date="2015-03" db="EMBL/GenBank/DDBJ databases">
        <title>Luteipulveratus halotolerans sp. nov., a novel actinobacterium (Dermacoccaceae) from Sarawak, Malaysia.</title>
        <authorList>
            <person name="Juboi H."/>
            <person name="Basik A."/>
            <person name="Shamsul S.S."/>
            <person name="Arnold P."/>
            <person name="Schmitt E.K."/>
            <person name="Sanglier J.-J."/>
            <person name="Yeo T."/>
        </authorList>
    </citation>
    <scope>NUCLEOTIDE SEQUENCE [LARGE SCALE GENOMIC DNA]</scope>
    <source>
        <strain evidence="1 2">MN07-A0370</strain>
    </source>
</reference>
<evidence type="ECO:0000313" key="1">
    <source>
        <dbReference type="EMBL" id="AKU15129.1"/>
    </source>
</evidence>
<dbReference type="InterPro" id="IPR013381">
    <property type="entry name" value="CRISPR-assoc_prot_Cse1"/>
</dbReference>
<proteinExistence type="predicted"/>
<organism evidence="1 2">
    <name type="scientific">Luteipulveratus mongoliensis</name>
    <dbReference type="NCBI Taxonomy" id="571913"/>
    <lineage>
        <taxon>Bacteria</taxon>
        <taxon>Bacillati</taxon>
        <taxon>Actinomycetota</taxon>
        <taxon>Actinomycetes</taxon>
        <taxon>Micrococcales</taxon>
        <taxon>Dermacoccaceae</taxon>
        <taxon>Luteipulveratus</taxon>
    </lineage>
</organism>
<dbReference type="KEGG" id="lmoi:VV02_03380"/>
<dbReference type="NCBIfam" id="TIGR02547">
    <property type="entry name" value="casA_cse1"/>
    <property type="match status" value="1"/>
</dbReference>
<dbReference type="Proteomes" id="UP000066480">
    <property type="component" value="Chromosome"/>
</dbReference>
<protein>
    <recommendedName>
        <fullName evidence="3">CRISPR-associated protein Cse1</fullName>
    </recommendedName>
</protein>
<gene>
    <name evidence="1" type="ORF">VV02_03380</name>
</gene>
<name>A0A0K1JEK0_9MICO</name>
<dbReference type="Pfam" id="PF09481">
    <property type="entry name" value="CRISPR_Cse1"/>
    <property type="match status" value="1"/>
</dbReference>
<evidence type="ECO:0008006" key="3">
    <source>
        <dbReference type="Google" id="ProtNLM"/>
    </source>
</evidence>